<evidence type="ECO:0000259" key="3">
    <source>
        <dbReference type="PROSITE" id="PS50014"/>
    </source>
</evidence>
<dbReference type="EMBL" id="CAUEEQ010002692">
    <property type="protein sequence ID" value="CAJ0923418.1"/>
    <property type="molecule type" value="Genomic_DNA"/>
</dbReference>
<dbReference type="PRINTS" id="PR00503">
    <property type="entry name" value="BROMODOMAIN"/>
</dbReference>
<name>A0ABN9KTI3_9NEOB</name>
<dbReference type="InterPro" id="IPR036427">
    <property type="entry name" value="Bromodomain-like_sf"/>
</dbReference>
<comment type="caution">
    <text evidence="4">The sequence shown here is derived from an EMBL/GenBank/DDBJ whole genome shotgun (WGS) entry which is preliminary data.</text>
</comment>
<organism evidence="4 5">
    <name type="scientific">Ranitomeya imitator</name>
    <name type="common">mimic poison frog</name>
    <dbReference type="NCBI Taxonomy" id="111125"/>
    <lineage>
        <taxon>Eukaryota</taxon>
        <taxon>Metazoa</taxon>
        <taxon>Chordata</taxon>
        <taxon>Craniata</taxon>
        <taxon>Vertebrata</taxon>
        <taxon>Euteleostomi</taxon>
        <taxon>Amphibia</taxon>
        <taxon>Batrachia</taxon>
        <taxon>Anura</taxon>
        <taxon>Neobatrachia</taxon>
        <taxon>Hyloidea</taxon>
        <taxon>Dendrobatidae</taxon>
        <taxon>Dendrobatinae</taxon>
        <taxon>Ranitomeya</taxon>
    </lineage>
</organism>
<proteinExistence type="predicted"/>
<dbReference type="CDD" id="cd05529">
    <property type="entry name" value="Bromo_WDR9_I_like"/>
    <property type="match status" value="1"/>
</dbReference>
<gene>
    <name evidence="4" type="ORF">RIMI_LOCUS1996607</name>
</gene>
<dbReference type="Proteomes" id="UP001176940">
    <property type="component" value="Unassembled WGS sequence"/>
</dbReference>
<evidence type="ECO:0000256" key="2">
    <source>
        <dbReference type="PROSITE-ProRule" id="PRU00035"/>
    </source>
</evidence>
<evidence type="ECO:0000256" key="1">
    <source>
        <dbReference type="ARBA" id="ARBA00023117"/>
    </source>
</evidence>
<evidence type="ECO:0000313" key="4">
    <source>
        <dbReference type="EMBL" id="CAJ0923418.1"/>
    </source>
</evidence>
<sequence length="276" mass="32133">MKDSQTMRNKILWSDELKIDPFGDNPKRWDNGDTEKMSPWDMEVIPNNVFPDELGTSVPLTETEVRSLLYRPLDGEWGSRSRDEECERIIRGINQLMTLDIAAAFVAPVDLQAYPMYSTVVAYPTDLSTIKERLENRFYRRVSSLMWEVRYIEHNTRTFNEPGSPIVESAKFVTDILLYFIKLYLSDQNSLWNESAGRQIRRAHCTCARHFGRWRRPGKKTDGPREARDQSCYDIIPQYNIMKKKLLSDSDESTLCGKMNGVIQKYSLSRQKQALI</sequence>
<dbReference type="Pfam" id="PF00439">
    <property type="entry name" value="Bromodomain"/>
    <property type="match status" value="1"/>
</dbReference>
<dbReference type="InterPro" id="IPR001487">
    <property type="entry name" value="Bromodomain"/>
</dbReference>
<dbReference type="PANTHER" id="PTHR16266">
    <property type="entry name" value="WD REPEAT DOMAIN 9"/>
    <property type="match status" value="1"/>
</dbReference>
<accession>A0ABN9KTI3</accession>
<evidence type="ECO:0000313" key="5">
    <source>
        <dbReference type="Proteomes" id="UP001176940"/>
    </source>
</evidence>
<dbReference type="PROSITE" id="PS50014">
    <property type="entry name" value="BROMODOMAIN_2"/>
    <property type="match status" value="1"/>
</dbReference>
<dbReference type="PANTHER" id="PTHR16266:SF4">
    <property type="entry name" value="PH-INTERACTING PROTEIN"/>
    <property type="match status" value="1"/>
</dbReference>
<protein>
    <recommendedName>
        <fullName evidence="3">Bromo domain-containing protein</fullName>
    </recommendedName>
</protein>
<feature type="domain" description="Bromo" evidence="3">
    <location>
        <begin position="97"/>
        <end position="167"/>
    </location>
</feature>
<dbReference type="InterPro" id="IPR052060">
    <property type="entry name" value="Bromo_WD_repeat"/>
</dbReference>
<dbReference type="Gene3D" id="1.20.920.10">
    <property type="entry name" value="Bromodomain-like"/>
    <property type="match status" value="1"/>
</dbReference>
<dbReference type="SUPFAM" id="SSF47370">
    <property type="entry name" value="Bromodomain"/>
    <property type="match status" value="1"/>
</dbReference>
<dbReference type="SMART" id="SM00297">
    <property type="entry name" value="BROMO"/>
    <property type="match status" value="1"/>
</dbReference>
<keyword evidence="1 2" id="KW-0103">Bromodomain</keyword>
<keyword evidence="5" id="KW-1185">Reference proteome</keyword>
<reference evidence="4" key="1">
    <citation type="submission" date="2023-07" db="EMBL/GenBank/DDBJ databases">
        <authorList>
            <person name="Stuckert A."/>
        </authorList>
    </citation>
    <scope>NUCLEOTIDE SEQUENCE</scope>
</reference>